<evidence type="ECO:0000313" key="4">
    <source>
        <dbReference type="Proteomes" id="UP000800039"/>
    </source>
</evidence>
<dbReference type="GeneID" id="63851937"/>
<dbReference type="InterPro" id="IPR029044">
    <property type="entry name" value="Nucleotide-diphossugar_trans"/>
</dbReference>
<dbReference type="Gene3D" id="3.90.550.20">
    <property type="match status" value="1"/>
</dbReference>
<name>A0A9P4GKY3_9PLEO</name>
<dbReference type="InterPro" id="IPR007577">
    <property type="entry name" value="GlycoTrfase_DXD_sugar-bd_CS"/>
</dbReference>
<dbReference type="SUPFAM" id="SSF53448">
    <property type="entry name" value="Nucleotide-diphospho-sugar transferases"/>
    <property type="match status" value="1"/>
</dbReference>
<feature type="transmembrane region" description="Helical" evidence="2">
    <location>
        <begin position="21"/>
        <end position="39"/>
    </location>
</feature>
<keyword evidence="2" id="KW-0472">Membrane</keyword>
<dbReference type="EMBL" id="ML976615">
    <property type="protein sequence ID" value="KAF1847562.1"/>
    <property type="molecule type" value="Genomic_DNA"/>
</dbReference>
<accession>A0A9P4GKY3</accession>
<dbReference type="AlphaFoldDB" id="A0A9P4GKY3"/>
<protein>
    <submittedName>
        <fullName evidence="3">Glycosyltransferase family 32 protein</fullName>
    </submittedName>
</protein>
<reference evidence="3" key="1">
    <citation type="submission" date="2020-01" db="EMBL/GenBank/DDBJ databases">
        <authorList>
            <consortium name="DOE Joint Genome Institute"/>
            <person name="Haridas S."/>
            <person name="Albert R."/>
            <person name="Binder M."/>
            <person name="Bloem J."/>
            <person name="Labutti K."/>
            <person name="Salamov A."/>
            <person name="Andreopoulos B."/>
            <person name="Baker S.E."/>
            <person name="Barry K."/>
            <person name="Bills G."/>
            <person name="Bluhm B.H."/>
            <person name="Cannon C."/>
            <person name="Castanera R."/>
            <person name="Culley D.E."/>
            <person name="Daum C."/>
            <person name="Ezra D."/>
            <person name="Gonzalez J.B."/>
            <person name="Henrissat B."/>
            <person name="Kuo A."/>
            <person name="Liang C."/>
            <person name="Lipzen A."/>
            <person name="Lutzoni F."/>
            <person name="Magnuson J."/>
            <person name="Mondo S."/>
            <person name="Nolan M."/>
            <person name="Ohm R."/>
            <person name="Pangilinan J."/>
            <person name="Park H.-J."/>
            <person name="Ramirez L."/>
            <person name="Alfaro M."/>
            <person name="Sun H."/>
            <person name="Tritt A."/>
            <person name="Yoshinaga Y."/>
            <person name="Zwiers L.-H."/>
            <person name="Turgeon B.G."/>
            <person name="Goodwin S.B."/>
            <person name="Spatafora J.W."/>
            <person name="Crous P.W."/>
            <person name="Grigoriev I.V."/>
        </authorList>
    </citation>
    <scope>NUCLEOTIDE SEQUENCE</scope>
    <source>
        <strain evidence="3">CBS 394.84</strain>
    </source>
</reference>
<dbReference type="RefSeq" id="XP_040790125.1">
    <property type="nucleotide sequence ID" value="XM_040934686.1"/>
</dbReference>
<keyword evidence="2" id="KW-1133">Transmembrane helix</keyword>
<evidence type="ECO:0000256" key="2">
    <source>
        <dbReference type="SAM" id="Phobius"/>
    </source>
</evidence>
<evidence type="ECO:0000313" key="3">
    <source>
        <dbReference type="EMBL" id="KAF1847562.1"/>
    </source>
</evidence>
<evidence type="ECO:0000256" key="1">
    <source>
        <dbReference type="ARBA" id="ARBA00009003"/>
    </source>
</evidence>
<dbReference type="Proteomes" id="UP000800039">
    <property type="component" value="Unassembled WGS sequence"/>
</dbReference>
<keyword evidence="2" id="KW-0812">Transmembrane</keyword>
<comment type="similarity">
    <text evidence="1">Belongs to the glycosyltransferase 32 family.</text>
</comment>
<dbReference type="GO" id="GO:1901135">
    <property type="term" value="P:carbohydrate derivative metabolic process"/>
    <property type="evidence" value="ECO:0007669"/>
    <property type="project" value="UniProtKB-ARBA"/>
</dbReference>
<dbReference type="PANTHER" id="PTHR46830">
    <property type="entry name" value="TRANSFERASE, PUTATIVE-RELATED"/>
    <property type="match status" value="1"/>
</dbReference>
<sequence>MPLNALPNISFSARYRTAIKVGIAVGGLLFLAAIIAPLHPVTTARDYGLLHPLADNDPIPSIVHFVYIKGGPDAFISFNFSAFLAVFASILYINPTKVYIHTDYNTSDIERAAQKGSRWTRKLINSWPELVVFNSVQVPNYAGPNENHRIDAVQHKSDFIRWDTITEFGGIYMDFDVITLRPLTPLLNSGFAFVAGRQYGGKDEGGNINGTINNGAFLTKPKSAMATIIKRDQHAGFDGAWEANLKAMTKTAEYLVSVPNQVLILDRHAFAPTHWFADSTDPLFNPNEGLPSPEPLQSNSTDPIEMYDLIVKNRRARRDWEMDFSASYMLHAFATGNYQRHINPRTILTRTSNYGVATYPIVRAMMAQGLIEGTEGEHYGDS</sequence>
<comment type="caution">
    <text evidence="3">The sequence shown here is derived from an EMBL/GenBank/DDBJ whole genome shotgun (WGS) entry which is preliminary data.</text>
</comment>
<proteinExistence type="inferred from homology"/>
<feature type="transmembrane region" description="Helical" evidence="2">
    <location>
        <begin position="74"/>
        <end position="93"/>
    </location>
</feature>
<dbReference type="OrthoDB" id="409543at2759"/>
<dbReference type="Pfam" id="PF04488">
    <property type="entry name" value="Gly_transf_sug"/>
    <property type="match status" value="1"/>
</dbReference>
<keyword evidence="4" id="KW-1185">Reference proteome</keyword>
<organism evidence="3 4">
    <name type="scientific">Cucurbitaria berberidis CBS 394.84</name>
    <dbReference type="NCBI Taxonomy" id="1168544"/>
    <lineage>
        <taxon>Eukaryota</taxon>
        <taxon>Fungi</taxon>
        <taxon>Dikarya</taxon>
        <taxon>Ascomycota</taxon>
        <taxon>Pezizomycotina</taxon>
        <taxon>Dothideomycetes</taxon>
        <taxon>Pleosporomycetidae</taxon>
        <taxon>Pleosporales</taxon>
        <taxon>Pleosporineae</taxon>
        <taxon>Cucurbitariaceae</taxon>
        <taxon>Cucurbitaria</taxon>
    </lineage>
</organism>
<dbReference type="PANTHER" id="PTHR46830:SF2">
    <property type="entry name" value="ALPHA-1,4-N-ACETYLGLUCOSAMINYLTRANSFERASE"/>
    <property type="match status" value="1"/>
</dbReference>
<gene>
    <name evidence="3" type="ORF">K460DRAFT_374621</name>
</gene>